<reference evidence="5" key="5">
    <citation type="journal article" date="2021" name="G3 (Bethesda)">
        <title>Aegilops tauschii genome assembly Aet v5.0 features greater sequence contiguity and improved annotation.</title>
        <authorList>
            <person name="Wang L."/>
            <person name="Zhu T."/>
            <person name="Rodriguez J.C."/>
            <person name="Deal K.R."/>
            <person name="Dubcovsky J."/>
            <person name="McGuire P.E."/>
            <person name="Lux T."/>
            <person name="Spannagl M."/>
            <person name="Mayer K.F.X."/>
            <person name="Baldrich P."/>
            <person name="Meyers B.C."/>
            <person name="Huo N."/>
            <person name="Gu Y.Q."/>
            <person name="Zhou H."/>
            <person name="Devos K.M."/>
            <person name="Bennetzen J.L."/>
            <person name="Unver T."/>
            <person name="Budak H."/>
            <person name="Gulick P.J."/>
            <person name="Galiba G."/>
            <person name="Kalapos B."/>
            <person name="Nelson D.R."/>
            <person name="Li P."/>
            <person name="You F.M."/>
            <person name="Luo M.C."/>
            <person name="Dvorak J."/>
        </authorList>
    </citation>
    <scope>NUCLEOTIDE SEQUENCE [LARGE SCALE GENOMIC DNA]</scope>
    <source>
        <strain evidence="5">cv. AL8/78</strain>
    </source>
</reference>
<comment type="similarity">
    <text evidence="1 2">Belongs to the NAC-beta family.</text>
</comment>
<evidence type="ECO:0000256" key="2">
    <source>
        <dbReference type="RuleBase" id="RU361272"/>
    </source>
</evidence>
<evidence type="ECO:0000259" key="4">
    <source>
        <dbReference type="PROSITE" id="PS51151"/>
    </source>
</evidence>
<dbReference type="SMART" id="SM01407">
    <property type="entry name" value="NAC"/>
    <property type="match status" value="1"/>
</dbReference>
<dbReference type="PROSITE" id="PS51151">
    <property type="entry name" value="NAC_AB"/>
    <property type="match status" value="1"/>
</dbReference>
<dbReference type="Proteomes" id="UP000015105">
    <property type="component" value="Chromosome 4D"/>
</dbReference>
<feature type="region of interest" description="Disordered" evidence="3">
    <location>
        <begin position="52"/>
        <end position="77"/>
    </location>
</feature>
<reference evidence="5" key="4">
    <citation type="submission" date="2019-03" db="UniProtKB">
        <authorList>
            <consortium name="EnsemblPlants"/>
        </authorList>
    </citation>
    <scope>IDENTIFICATION</scope>
</reference>
<organism evidence="5 6">
    <name type="scientific">Aegilops tauschii subsp. strangulata</name>
    <name type="common">Goatgrass</name>
    <dbReference type="NCBI Taxonomy" id="200361"/>
    <lineage>
        <taxon>Eukaryota</taxon>
        <taxon>Viridiplantae</taxon>
        <taxon>Streptophyta</taxon>
        <taxon>Embryophyta</taxon>
        <taxon>Tracheophyta</taxon>
        <taxon>Spermatophyta</taxon>
        <taxon>Magnoliopsida</taxon>
        <taxon>Liliopsida</taxon>
        <taxon>Poales</taxon>
        <taxon>Poaceae</taxon>
        <taxon>BOP clade</taxon>
        <taxon>Pooideae</taxon>
        <taxon>Triticodae</taxon>
        <taxon>Triticeae</taxon>
        <taxon>Triticinae</taxon>
        <taxon>Aegilops</taxon>
    </lineage>
</organism>
<evidence type="ECO:0000313" key="5">
    <source>
        <dbReference type="EnsemblPlants" id="AET4Gv20867500.9"/>
    </source>
</evidence>
<proteinExistence type="inferred from homology"/>
<dbReference type="InterPro" id="IPR002715">
    <property type="entry name" value="Nas_poly-pep-assoc_cplx_dom"/>
</dbReference>
<dbReference type="PANTHER" id="PTHR10351">
    <property type="entry name" value="TRANSCRIPTION FACTOR BTF3 FAMILY MEMBER"/>
    <property type="match status" value="1"/>
</dbReference>
<sequence length="143" mass="15727">MRREDLTSPTCNPDRTARIGPWADKTLTPSTAEESKSPFAVMNVDKLKKMAGAVRTGGKGSVRRKKKAVHKTTTTDDKRLQSTLKRVGVNTIPGIEEVNIFKDDVVIQFQNPKVQASIAANTWVVSGTPQTKKLQDLLPTIIN</sequence>
<feature type="domain" description="NAC-A/B" evidence="4">
    <location>
        <begin position="74"/>
        <end position="138"/>
    </location>
</feature>
<dbReference type="Gene3D" id="2.20.70.30">
    <property type="entry name" value="Nascent polypeptide-associated complex domain"/>
    <property type="match status" value="1"/>
</dbReference>
<keyword evidence="2" id="KW-0804">Transcription</keyword>
<dbReference type="CDD" id="cd22055">
    <property type="entry name" value="NAC_BTF3"/>
    <property type="match status" value="1"/>
</dbReference>
<evidence type="ECO:0000256" key="3">
    <source>
        <dbReference type="SAM" id="MobiDB-lite"/>
    </source>
</evidence>
<evidence type="ECO:0000256" key="1">
    <source>
        <dbReference type="ARBA" id="ARBA00005296"/>
    </source>
</evidence>
<comment type="subunit">
    <text evidence="2">Part of the nascent polypeptide-associated complex (NAC).</text>
</comment>
<dbReference type="FunFam" id="2.20.70.30:FF:000001">
    <property type="entry name" value="Transcription factor BTF3 homolog"/>
    <property type="match status" value="1"/>
</dbReference>
<dbReference type="AlphaFoldDB" id="A0A453JC82"/>
<reference evidence="6" key="2">
    <citation type="journal article" date="2017" name="Nat. Plants">
        <title>The Aegilops tauschii genome reveals multiple impacts of transposons.</title>
        <authorList>
            <person name="Zhao G."/>
            <person name="Zou C."/>
            <person name="Li K."/>
            <person name="Wang K."/>
            <person name="Li T."/>
            <person name="Gao L."/>
            <person name="Zhang X."/>
            <person name="Wang H."/>
            <person name="Yang Z."/>
            <person name="Liu X."/>
            <person name="Jiang W."/>
            <person name="Mao L."/>
            <person name="Kong X."/>
            <person name="Jiao Y."/>
            <person name="Jia J."/>
        </authorList>
    </citation>
    <scope>NUCLEOTIDE SEQUENCE [LARGE SCALE GENOMIC DNA]</scope>
    <source>
        <strain evidence="6">cv. AL8/78</strain>
    </source>
</reference>
<dbReference type="InterPro" id="IPR039370">
    <property type="entry name" value="BTF3"/>
</dbReference>
<reference evidence="6" key="1">
    <citation type="journal article" date="2014" name="Science">
        <title>Ancient hybridizations among the ancestral genomes of bread wheat.</title>
        <authorList>
            <consortium name="International Wheat Genome Sequencing Consortium,"/>
            <person name="Marcussen T."/>
            <person name="Sandve S.R."/>
            <person name="Heier L."/>
            <person name="Spannagl M."/>
            <person name="Pfeifer M."/>
            <person name="Jakobsen K.S."/>
            <person name="Wulff B.B."/>
            <person name="Steuernagel B."/>
            <person name="Mayer K.F."/>
            <person name="Olsen O.A."/>
        </authorList>
    </citation>
    <scope>NUCLEOTIDE SEQUENCE [LARGE SCALE GENOMIC DNA]</scope>
    <source>
        <strain evidence="6">cv. AL8/78</strain>
    </source>
</reference>
<feature type="compositionally biased region" description="Basic residues" evidence="3">
    <location>
        <begin position="61"/>
        <end position="70"/>
    </location>
</feature>
<dbReference type="Pfam" id="PF01849">
    <property type="entry name" value="NAC"/>
    <property type="match status" value="1"/>
</dbReference>
<dbReference type="EnsemblPlants" id="AET4Gv20867500.9">
    <property type="protein sequence ID" value="AET4Gv20867500.9"/>
    <property type="gene ID" value="AET4Gv20867500"/>
</dbReference>
<keyword evidence="6" id="KW-1185">Reference proteome</keyword>
<dbReference type="InterPro" id="IPR038187">
    <property type="entry name" value="NAC_A/B_dom_sf"/>
</dbReference>
<keyword evidence="2" id="KW-0805">Transcription regulation</keyword>
<feature type="region of interest" description="Disordered" evidence="3">
    <location>
        <begin position="1"/>
        <end position="35"/>
    </location>
</feature>
<accession>A0A453JC82</accession>
<reference evidence="5" key="3">
    <citation type="journal article" date="2017" name="Nature">
        <title>Genome sequence of the progenitor of the wheat D genome Aegilops tauschii.</title>
        <authorList>
            <person name="Luo M.C."/>
            <person name="Gu Y.Q."/>
            <person name="Puiu D."/>
            <person name="Wang H."/>
            <person name="Twardziok S.O."/>
            <person name="Deal K.R."/>
            <person name="Huo N."/>
            <person name="Zhu T."/>
            <person name="Wang L."/>
            <person name="Wang Y."/>
            <person name="McGuire P.E."/>
            <person name="Liu S."/>
            <person name="Long H."/>
            <person name="Ramasamy R.K."/>
            <person name="Rodriguez J.C."/>
            <person name="Van S.L."/>
            <person name="Yuan L."/>
            <person name="Wang Z."/>
            <person name="Xia Z."/>
            <person name="Xiao L."/>
            <person name="Anderson O.D."/>
            <person name="Ouyang S."/>
            <person name="Liang Y."/>
            <person name="Zimin A.V."/>
            <person name="Pertea G."/>
            <person name="Qi P."/>
            <person name="Bennetzen J.L."/>
            <person name="Dai X."/>
            <person name="Dawson M.W."/>
            <person name="Muller H.G."/>
            <person name="Kugler K."/>
            <person name="Rivarola-Duarte L."/>
            <person name="Spannagl M."/>
            <person name="Mayer K.F.X."/>
            <person name="Lu F.H."/>
            <person name="Bevan M.W."/>
            <person name="Leroy P."/>
            <person name="Li P."/>
            <person name="You F.M."/>
            <person name="Sun Q."/>
            <person name="Liu Z."/>
            <person name="Lyons E."/>
            <person name="Wicker T."/>
            <person name="Salzberg S.L."/>
            <person name="Devos K.M."/>
            <person name="Dvorak J."/>
        </authorList>
    </citation>
    <scope>NUCLEOTIDE SEQUENCE [LARGE SCALE GENOMIC DNA]</scope>
    <source>
        <strain evidence="5">cv. AL8/78</strain>
    </source>
</reference>
<name>A0A453JC82_AEGTS</name>
<dbReference type="Gramene" id="AET4Gv20867500.9">
    <property type="protein sequence ID" value="AET4Gv20867500.9"/>
    <property type="gene ID" value="AET4Gv20867500"/>
</dbReference>
<protein>
    <recommendedName>
        <fullName evidence="2">Nascent polypeptide-associated complex subunit beta</fullName>
    </recommendedName>
</protein>
<evidence type="ECO:0000313" key="6">
    <source>
        <dbReference type="Proteomes" id="UP000015105"/>
    </source>
</evidence>